<accession>A0A2T4KN03</accession>
<evidence type="ECO:0000256" key="4">
    <source>
        <dbReference type="ARBA" id="ARBA00022694"/>
    </source>
</evidence>
<gene>
    <name evidence="8 10" type="primary">tilS</name>
    <name evidence="10" type="ORF">BUY44_03210</name>
</gene>
<comment type="similarity">
    <text evidence="8">Belongs to the tRNA(Ile)-lysidine synthase family.</text>
</comment>
<dbReference type="CDD" id="cd01992">
    <property type="entry name" value="TilS_N"/>
    <property type="match status" value="1"/>
</dbReference>
<dbReference type="Proteomes" id="UP000242547">
    <property type="component" value="Unassembled WGS sequence"/>
</dbReference>
<dbReference type="GO" id="GO:0006400">
    <property type="term" value="P:tRNA modification"/>
    <property type="evidence" value="ECO:0007669"/>
    <property type="project" value="UniProtKB-UniRule"/>
</dbReference>
<dbReference type="NCBIfam" id="TIGR02433">
    <property type="entry name" value="lysidine_TilS_C"/>
    <property type="match status" value="1"/>
</dbReference>
<dbReference type="InterPro" id="IPR014729">
    <property type="entry name" value="Rossmann-like_a/b/a_fold"/>
</dbReference>
<keyword evidence="2 8" id="KW-0963">Cytoplasm</keyword>
<proteinExistence type="inferred from homology"/>
<keyword evidence="3 8" id="KW-0436">Ligase</keyword>
<dbReference type="NCBIfam" id="TIGR02432">
    <property type="entry name" value="lysidine_TilS_N"/>
    <property type="match status" value="1"/>
</dbReference>
<keyword evidence="4 8" id="KW-0819">tRNA processing</keyword>
<evidence type="ECO:0000256" key="8">
    <source>
        <dbReference type="HAMAP-Rule" id="MF_01161"/>
    </source>
</evidence>
<dbReference type="SUPFAM" id="SSF56037">
    <property type="entry name" value="PheT/TilS domain"/>
    <property type="match status" value="1"/>
</dbReference>
<dbReference type="GO" id="GO:0032267">
    <property type="term" value="F:tRNA(Ile)-lysidine synthase activity"/>
    <property type="evidence" value="ECO:0007669"/>
    <property type="project" value="UniProtKB-EC"/>
</dbReference>
<reference evidence="10 11" key="1">
    <citation type="journal article" date="2016" name="Front. Microbiol.">
        <title>Comprehensive Phylogenetic Analysis of Bovine Non-aureus Staphylococci Species Based on Whole-Genome Sequencing.</title>
        <authorList>
            <person name="Naushad S."/>
            <person name="Barkema H.W."/>
            <person name="Luby C."/>
            <person name="Condas L.A."/>
            <person name="Nobrega D.B."/>
            <person name="Carson D.A."/>
            <person name="De Buck J."/>
        </authorList>
    </citation>
    <scope>NUCLEOTIDE SEQUENCE [LARGE SCALE GENOMIC DNA]</scope>
    <source>
        <strain evidence="10 11">SNUC 761</strain>
    </source>
</reference>
<evidence type="ECO:0000256" key="3">
    <source>
        <dbReference type="ARBA" id="ARBA00022598"/>
    </source>
</evidence>
<dbReference type="SMART" id="SM00977">
    <property type="entry name" value="TilS_C"/>
    <property type="match status" value="1"/>
</dbReference>
<comment type="subcellular location">
    <subcellularLocation>
        <location evidence="1 8">Cytoplasm</location>
    </subcellularLocation>
</comment>
<comment type="caution">
    <text evidence="8">Lacks conserved residue(s) required for the propagation of feature annotation.</text>
</comment>
<organism evidence="10 11">
    <name type="scientific">Staphylococcus devriesei</name>
    <dbReference type="NCBI Taxonomy" id="586733"/>
    <lineage>
        <taxon>Bacteria</taxon>
        <taxon>Bacillati</taxon>
        <taxon>Bacillota</taxon>
        <taxon>Bacilli</taxon>
        <taxon>Bacillales</taxon>
        <taxon>Staphylococcaceae</taxon>
        <taxon>Staphylococcus</taxon>
    </lineage>
</organism>
<comment type="caution">
    <text evidence="10">The sequence shown here is derived from an EMBL/GenBank/DDBJ whole genome shotgun (WGS) entry which is preliminary data.</text>
</comment>
<comment type="function">
    <text evidence="8">Ligates lysine onto the cytidine present at position 34 of the AUA codon-specific tRNA(Ile) that contains the anticodon CAU, in an ATP-dependent manner. Cytidine is converted to lysidine, thus changing the amino acid specificity of the tRNA from methionine to isoleucine.</text>
</comment>
<evidence type="ECO:0000313" key="10">
    <source>
        <dbReference type="EMBL" id="PTE74062.1"/>
    </source>
</evidence>
<dbReference type="PANTHER" id="PTHR43033">
    <property type="entry name" value="TRNA(ILE)-LYSIDINE SYNTHASE-RELATED"/>
    <property type="match status" value="1"/>
</dbReference>
<dbReference type="GO" id="GO:0005524">
    <property type="term" value="F:ATP binding"/>
    <property type="evidence" value="ECO:0007669"/>
    <property type="project" value="UniProtKB-KW"/>
</dbReference>
<keyword evidence="5" id="KW-0547">Nucleotide-binding</keyword>
<dbReference type="Gene3D" id="3.40.50.620">
    <property type="entry name" value="HUPs"/>
    <property type="match status" value="1"/>
</dbReference>
<dbReference type="InterPro" id="IPR012795">
    <property type="entry name" value="tRNA_Ile_lys_synt_N"/>
</dbReference>
<dbReference type="PANTHER" id="PTHR43033:SF1">
    <property type="entry name" value="TRNA(ILE)-LYSIDINE SYNTHASE-RELATED"/>
    <property type="match status" value="1"/>
</dbReference>
<evidence type="ECO:0000256" key="1">
    <source>
        <dbReference type="ARBA" id="ARBA00004496"/>
    </source>
</evidence>
<comment type="catalytic activity">
    <reaction evidence="7 8">
        <text>cytidine(34) in tRNA(Ile2) + L-lysine + ATP = lysidine(34) in tRNA(Ile2) + AMP + diphosphate + H(+)</text>
        <dbReference type="Rhea" id="RHEA:43744"/>
        <dbReference type="Rhea" id="RHEA-COMP:10625"/>
        <dbReference type="Rhea" id="RHEA-COMP:10670"/>
        <dbReference type="ChEBI" id="CHEBI:15378"/>
        <dbReference type="ChEBI" id="CHEBI:30616"/>
        <dbReference type="ChEBI" id="CHEBI:32551"/>
        <dbReference type="ChEBI" id="CHEBI:33019"/>
        <dbReference type="ChEBI" id="CHEBI:82748"/>
        <dbReference type="ChEBI" id="CHEBI:83665"/>
        <dbReference type="ChEBI" id="CHEBI:456215"/>
        <dbReference type="EC" id="6.3.4.19"/>
    </reaction>
</comment>
<feature type="domain" description="Lysidine-tRNA(Ile) synthetase C-terminal" evidence="9">
    <location>
        <begin position="356"/>
        <end position="423"/>
    </location>
</feature>
<name>A0A2T4KN03_9STAP</name>
<dbReference type="RefSeq" id="WP_107505806.1">
    <property type="nucleotide sequence ID" value="NZ_CP130489.1"/>
</dbReference>
<sequence length="431" mass="50984">MKVNTSLWKETDHIVLAVSTGVDSMCLLHRLLFELPHTYRKLTCLHVNHGLRQASQEEEQFIKDYCAQYSISCYIKHLDLSDLVAQGKSIQADARYKRYEWFDIMMHDLEADVLVTAHHLNDQLETIFYRVFTGRSTRNSLGIADTAWRHNYKICRPLLDTFKDNIRAYQQSHHVPYYEDHSNHDNKYTRNDIRNRILPMIDNNVDLDSTQLLKLKSWHDNQLRLTHQRVECFINANIHKDSLGYFQCNRDEFNALDEISKMVLLDKLIEDIQLDKTFSEKNYQQWFEQISSQLAQFEITLSEKWIIQIAYDKFILMAKNKKPVLDEQIITHADTYRFGSYRITISSDLAMQHFPLTIRTRRNGDKFKLNGRNGHKKVSRLLIDYKIDNDARAQMPLVEDQQHNIIAIGDLYIAEAYDKYIKINKLEMNDK</sequence>
<dbReference type="InterPro" id="IPR011063">
    <property type="entry name" value="TilS/TtcA_N"/>
</dbReference>
<dbReference type="InterPro" id="IPR012796">
    <property type="entry name" value="Lysidine-tRNA-synth_C"/>
</dbReference>
<dbReference type="EMBL" id="PYZL01000012">
    <property type="protein sequence ID" value="PTE74062.1"/>
    <property type="molecule type" value="Genomic_DNA"/>
</dbReference>
<dbReference type="HAMAP" id="MF_01161">
    <property type="entry name" value="tRNA_Ile_lys_synt"/>
    <property type="match status" value="1"/>
</dbReference>
<dbReference type="Pfam" id="PF11734">
    <property type="entry name" value="TilS_C"/>
    <property type="match status" value="1"/>
</dbReference>
<evidence type="ECO:0000256" key="6">
    <source>
        <dbReference type="ARBA" id="ARBA00022840"/>
    </source>
</evidence>
<evidence type="ECO:0000256" key="5">
    <source>
        <dbReference type="ARBA" id="ARBA00022741"/>
    </source>
</evidence>
<keyword evidence="6" id="KW-0067">ATP-binding</keyword>
<evidence type="ECO:0000259" key="9">
    <source>
        <dbReference type="SMART" id="SM00977"/>
    </source>
</evidence>
<dbReference type="EC" id="6.3.4.19" evidence="8"/>
<evidence type="ECO:0000256" key="7">
    <source>
        <dbReference type="ARBA" id="ARBA00048539"/>
    </source>
</evidence>
<evidence type="ECO:0000256" key="2">
    <source>
        <dbReference type="ARBA" id="ARBA00022490"/>
    </source>
</evidence>
<evidence type="ECO:0000313" key="11">
    <source>
        <dbReference type="Proteomes" id="UP000242547"/>
    </source>
</evidence>
<dbReference type="InterPro" id="IPR012094">
    <property type="entry name" value="tRNA_Ile_lys_synt"/>
</dbReference>
<dbReference type="AlphaFoldDB" id="A0A2T4KN03"/>
<dbReference type="Pfam" id="PF01171">
    <property type="entry name" value="ATP_bind_3"/>
    <property type="match status" value="1"/>
</dbReference>
<dbReference type="SUPFAM" id="SSF52402">
    <property type="entry name" value="Adenine nucleotide alpha hydrolases-like"/>
    <property type="match status" value="1"/>
</dbReference>
<protein>
    <recommendedName>
        <fullName evidence="8">tRNA(Ile)-lysidine synthase</fullName>
        <ecNumber evidence="8">6.3.4.19</ecNumber>
    </recommendedName>
    <alternativeName>
        <fullName evidence="8">tRNA(Ile)-2-lysyl-cytidine synthase</fullName>
    </alternativeName>
    <alternativeName>
        <fullName evidence="8">tRNA(Ile)-lysidine synthetase</fullName>
    </alternativeName>
</protein>
<dbReference type="GO" id="GO:0005737">
    <property type="term" value="C:cytoplasm"/>
    <property type="evidence" value="ECO:0007669"/>
    <property type="project" value="UniProtKB-SubCell"/>
</dbReference>